<feature type="chain" id="PRO_5036818932" evidence="1">
    <location>
        <begin position="30"/>
        <end position="144"/>
    </location>
</feature>
<dbReference type="AlphaFoldDB" id="A0A931CG11"/>
<evidence type="ECO:0000313" key="3">
    <source>
        <dbReference type="Proteomes" id="UP000598146"/>
    </source>
</evidence>
<dbReference type="InterPro" id="IPR021224">
    <property type="entry name" value="DUF2690"/>
</dbReference>
<protein>
    <submittedName>
        <fullName evidence="2">DUF2690 domain-containing protein</fullName>
    </submittedName>
</protein>
<proteinExistence type="predicted"/>
<evidence type="ECO:0000256" key="1">
    <source>
        <dbReference type="SAM" id="SignalP"/>
    </source>
</evidence>
<keyword evidence="3" id="KW-1185">Reference proteome</keyword>
<feature type="signal peptide" evidence="1">
    <location>
        <begin position="1"/>
        <end position="29"/>
    </location>
</feature>
<dbReference type="EMBL" id="JADQTO010000021">
    <property type="protein sequence ID" value="MBG0566573.1"/>
    <property type="molecule type" value="Genomic_DNA"/>
</dbReference>
<evidence type="ECO:0000313" key="2">
    <source>
        <dbReference type="EMBL" id="MBG0566573.1"/>
    </source>
</evidence>
<reference evidence="2" key="1">
    <citation type="submission" date="2020-11" db="EMBL/GenBank/DDBJ databases">
        <title>Isolation and identification of active actinomycetes.</title>
        <authorList>
            <person name="Sun X."/>
        </authorList>
    </citation>
    <scope>NUCLEOTIDE SEQUENCE</scope>
    <source>
        <strain evidence="2">NEAU-A11</strain>
    </source>
</reference>
<keyword evidence="1" id="KW-0732">Signal</keyword>
<accession>A0A931CG11</accession>
<gene>
    <name evidence="2" type="ORF">I4J89_34525</name>
</gene>
<comment type="caution">
    <text evidence="2">The sequence shown here is derived from an EMBL/GenBank/DDBJ whole genome shotgun (WGS) entry which is preliminary data.</text>
</comment>
<organism evidence="2 3">
    <name type="scientific">Actinoplanes aureus</name>
    <dbReference type="NCBI Taxonomy" id="2792083"/>
    <lineage>
        <taxon>Bacteria</taxon>
        <taxon>Bacillati</taxon>
        <taxon>Actinomycetota</taxon>
        <taxon>Actinomycetes</taxon>
        <taxon>Micromonosporales</taxon>
        <taxon>Micromonosporaceae</taxon>
        <taxon>Actinoplanes</taxon>
    </lineage>
</organism>
<dbReference type="Pfam" id="PF10901">
    <property type="entry name" value="DUF2690"/>
    <property type="match status" value="1"/>
</dbReference>
<name>A0A931CG11_9ACTN</name>
<sequence>MGWRRYTAMAATTVAVVAATLAPAEAAMAVSCGIVCDGVDPNQARYENADGAMVRCGGFKTIYRKDLGLGGVIELRYSTQCRMAWGRGPSGVGFSIEGWNSTGTAMRVRYPKPEMGTYTPAVNDAGLKARVCLFDPPNACTDMW</sequence>
<dbReference type="Proteomes" id="UP000598146">
    <property type="component" value="Unassembled WGS sequence"/>
</dbReference>
<dbReference type="RefSeq" id="WP_196418342.1">
    <property type="nucleotide sequence ID" value="NZ_JADQTO010000021.1"/>
</dbReference>